<name>A0A4Q0U9D5_9BACT</name>
<evidence type="ECO:0000313" key="2">
    <source>
        <dbReference type="Proteomes" id="UP000711407"/>
    </source>
</evidence>
<dbReference type="InterPro" id="IPR029044">
    <property type="entry name" value="Nucleotide-diphossugar_trans"/>
</dbReference>
<dbReference type="Proteomes" id="UP000711407">
    <property type="component" value="Unassembled WGS sequence"/>
</dbReference>
<sequence length="317" mass="36755">MSFPLAIVVPAYKLRFFSRVLDSLAAQTDKRFTLYVGIDGVDADFESVASRYAGSIPMVVRRFDDNMGGSDLVGQWHRCIEMIGEEEWIWLFSDDDMLESGCVEAFYSQLDRDSSFDLYHYDVDIIDSDDRVVKSASRFPAVMDALDFLKRKNSASIDSFVVEYVFRRDTFERLGRFVQFDMAWGSDIATWAKLGREKGIATIQGPHVLWRSSDANITPNTERSGLIRKLSIYADYMTWCRVNFLAYGDWMASYHMFRMIFHYTPYLRKREVEGAIARFYGAKPELRYGRLQKWLIMSVYPLLRLVHTLVHLKSGKA</sequence>
<accession>A0A4Q0U9D5</accession>
<reference evidence="1" key="2">
    <citation type="submission" date="2021-09" db="EMBL/GenBank/DDBJ databases">
        <authorList>
            <person name="Gilroy R."/>
        </authorList>
    </citation>
    <scope>NUCLEOTIDE SEQUENCE</scope>
    <source>
        <strain evidence="1">4100</strain>
    </source>
</reference>
<dbReference type="EMBL" id="DYXT01000002">
    <property type="protein sequence ID" value="HJE38167.1"/>
    <property type="molecule type" value="Genomic_DNA"/>
</dbReference>
<comment type="caution">
    <text evidence="1">The sequence shown here is derived from an EMBL/GenBank/DDBJ whole genome shotgun (WGS) entry which is preliminary data.</text>
</comment>
<proteinExistence type="predicted"/>
<organism evidence="1 2">
    <name type="scientific">Candidatus Amulumruptor caecigallinarius</name>
    <dbReference type="NCBI Taxonomy" id="2109911"/>
    <lineage>
        <taxon>Bacteria</taxon>
        <taxon>Pseudomonadati</taxon>
        <taxon>Bacteroidota</taxon>
        <taxon>Bacteroidia</taxon>
        <taxon>Bacteroidales</taxon>
        <taxon>Muribaculaceae</taxon>
        <taxon>Candidatus Amulumruptor</taxon>
    </lineage>
</organism>
<dbReference type="AlphaFoldDB" id="A0A4Q0U9D5"/>
<evidence type="ECO:0000313" key="1">
    <source>
        <dbReference type="EMBL" id="HJE38167.1"/>
    </source>
</evidence>
<dbReference type="Gene3D" id="3.90.550.10">
    <property type="entry name" value="Spore Coat Polysaccharide Biosynthesis Protein SpsA, Chain A"/>
    <property type="match status" value="1"/>
</dbReference>
<dbReference type="CDD" id="cd00761">
    <property type="entry name" value="Glyco_tranf_GTA_type"/>
    <property type="match status" value="1"/>
</dbReference>
<protein>
    <submittedName>
        <fullName evidence="1">Glycosyltransferase family 2 protein</fullName>
    </submittedName>
</protein>
<dbReference type="SUPFAM" id="SSF53448">
    <property type="entry name" value="Nucleotide-diphospho-sugar transferases"/>
    <property type="match status" value="1"/>
</dbReference>
<dbReference type="Pfam" id="PF13641">
    <property type="entry name" value="Glyco_tranf_2_3"/>
    <property type="match status" value="1"/>
</dbReference>
<gene>
    <name evidence="1" type="ORF">K8V47_00155</name>
</gene>
<reference evidence="1" key="1">
    <citation type="journal article" date="2021" name="PeerJ">
        <title>Extensive microbial diversity within the chicken gut microbiome revealed by metagenomics and culture.</title>
        <authorList>
            <person name="Gilroy R."/>
            <person name="Ravi A."/>
            <person name="Getino M."/>
            <person name="Pursley I."/>
            <person name="Horton D.L."/>
            <person name="Alikhan N.F."/>
            <person name="Baker D."/>
            <person name="Gharbi K."/>
            <person name="Hall N."/>
            <person name="Watson M."/>
            <person name="Adriaenssens E.M."/>
            <person name="Foster-Nyarko E."/>
            <person name="Jarju S."/>
            <person name="Secka A."/>
            <person name="Antonio M."/>
            <person name="Oren A."/>
            <person name="Chaudhuri R.R."/>
            <person name="La Ragione R."/>
            <person name="Hildebrand F."/>
            <person name="Pallen M.J."/>
        </authorList>
    </citation>
    <scope>NUCLEOTIDE SEQUENCE</scope>
    <source>
        <strain evidence="1">4100</strain>
    </source>
</reference>